<dbReference type="AlphaFoldDB" id="A0A443QWH2"/>
<comment type="caution">
    <text evidence="8">The sequence shown here is derived from an EMBL/GenBank/DDBJ whole genome shotgun (WGS) entry which is preliminary data.</text>
</comment>
<gene>
    <name evidence="8" type="ORF">B4U79_19049</name>
</gene>
<keyword evidence="2 6" id="KW-0768">Sushi</keyword>
<evidence type="ECO:0000256" key="2">
    <source>
        <dbReference type="ARBA" id="ARBA00022659"/>
    </source>
</evidence>
<keyword evidence="8" id="KW-0675">Receptor</keyword>
<keyword evidence="4" id="KW-1015">Disulfide bond</keyword>
<comment type="cofactor">
    <cofactor evidence="1">
        <name>Zn(2+)</name>
        <dbReference type="ChEBI" id="CHEBI:29105"/>
    </cofactor>
</comment>
<dbReference type="STRING" id="1965070.A0A443QWH2"/>
<evidence type="ECO:0000256" key="4">
    <source>
        <dbReference type="ARBA" id="ARBA00023157"/>
    </source>
</evidence>
<name>A0A443QWH2_9ACAR</name>
<dbReference type="SMART" id="SM00032">
    <property type="entry name" value="CCP"/>
    <property type="match status" value="1"/>
</dbReference>
<protein>
    <submittedName>
        <fullName evidence="8">MAM and LDL-receptor class A domain-containing protein 1-like protein</fullName>
    </submittedName>
</protein>
<dbReference type="GO" id="GO:0004222">
    <property type="term" value="F:metalloendopeptidase activity"/>
    <property type="evidence" value="ECO:0007669"/>
    <property type="project" value="InterPro"/>
</dbReference>
<organism evidence="8 9">
    <name type="scientific">Dinothrombium tinctorium</name>
    <dbReference type="NCBI Taxonomy" id="1965070"/>
    <lineage>
        <taxon>Eukaryota</taxon>
        <taxon>Metazoa</taxon>
        <taxon>Ecdysozoa</taxon>
        <taxon>Arthropoda</taxon>
        <taxon>Chelicerata</taxon>
        <taxon>Arachnida</taxon>
        <taxon>Acari</taxon>
        <taxon>Acariformes</taxon>
        <taxon>Trombidiformes</taxon>
        <taxon>Prostigmata</taxon>
        <taxon>Anystina</taxon>
        <taxon>Parasitengona</taxon>
        <taxon>Trombidioidea</taxon>
        <taxon>Trombidiidae</taxon>
        <taxon>Dinothrombium</taxon>
    </lineage>
</organism>
<comment type="caution">
    <text evidence="6">Lacks conserved residue(s) required for the propagation of feature annotation.</text>
</comment>
<sequence length="595" mass="68765">MSERWNLDISNRVCMFYLFLVQSLNCNFQLGPEFFGMRRSSCPKCNAPACVVEGDLLCPINELPFCIQDEKNPYAQCEVDYKPVVPTEPIPTVAWDLRDNETMRVIIPVLLDPDYKSDKGPFKGKLRAVLEFIEAKLCVQHPLVTRSQVKESEDIHAFLEFKRSKCLCGVTGIGKPTIKRVENEKPRITIHFPDERSSFAYTNITEFYKTEIESASGKLRMPRDQIHRLNNYDNKISCVKNVLNMIHLLFHAYGLGHTHNRIDRDNFIYINYEAIQQKTNEFIDPKRFFSDNNYLPITELYQGAIFPNNSLMYTDAFAWSQFEDIAVISPLIPEINPVRFGRDVNTSDWYLLSKIYGRPIEGSCKHLKDSGPKPRALISLRQCPDPGAPSTTIRQGNSTHFGAKVKYTCKTRSHVMLGDSIRTCRRNGRWTGHKPLCLPKKKVKLFCEMFSNDERCKFLDKSSRNEKGNQRRKREADQNRKMMFSAYRHFSQTFTTPIVEPKSDSLCVSFSYHFAPSSQVEVFLEHISSIAKRSLVWQSRSGDEAYVEYEASFVTKLAKLEPFRLHIVGTYEGMHPQNMTINFFHLVEDICHDNI</sequence>
<dbReference type="InterPro" id="IPR000436">
    <property type="entry name" value="Sushi_SCR_CCP_dom"/>
</dbReference>
<dbReference type="PANTHER" id="PTHR19325:SF575">
    <property type="entry name" value="LOCOMOTION-RELATED PROTEIN HIKARU GENKI"/>
    <property type="match status" value="1"/>
</dbReference>
<dbReference type="PROSITE" id="PS50923">
    <property type="entry name" value="SUSHI"/>
    <property type="match status" value="1"/>
</dbReference>
<dbReference type="InterPro" id="IPR024079">
    <property type="entry name" value="MetalloPept_cat_dom_sf"/>
</dbReference>
<dbReference type="InterPro" id="IPR001506">
    <property type="entry name" value="Peptidase_M12A"/>
</dbReference>
<dbReference type="Pfam" id="PF01400">
    <property type="entry name" value="Astacin"/>
    <property type="match status" value="1"/>
</dbReference>
<keyword evidence="3" id="KW-0677">Repeat</keyword>
<keyword evidence="5" id="KW-0325">Glycoprotein</keyword>
<dbReference type="PANTHER" id="PTHR19325">
    <property type="entry name" value="COMPLEMENT COMPONENT-RELATED SUSHI DOMAIN-CONTAINING"/>
    <property type="match status" value="1"/>
</dbReference>
<evidence type="ECO:0000256" key="6">
    <source>
        <dbReference type="PROSITE-ProRule" id="PRU00302"/>
    </source>
</evidence>
<dbReference type="SUPFAM" id="SSF57535">
    <property type="entry name" value="Complement control module/SCR domain"/>
    <property type="match status" value="1"/>
</dbReference>
<evidence type="ECO:0000256" key="5">
    <source>
        <dbReference type="ARBA" id="ARBA00023180"/>
    </source>
</evidence>
<accession>A0A443QWH2</accession>
<evidence type="ECO:0000259" key="7">
    <source>
        <dbReference type="PROSITE" id="PS50923"/>
    </source>
</evidence>
<evidence type="ECO:0000313" key="8">
    <source>
        <dbReference type="EMBL" id="RWS07377.1"/>
    </source>
</evidence>
<dbReference type="Gene3D" id="3.40.390.10">
    <property type="entry name" value="Collagenase (Catalytic Domain)"/>
    <property type="match status" value="1"/>
</dbReference>
<dbReference type="SUPFAM" id="SSF55486">
    <property type="entry name" value="Metalloproteases ('zincins'), catalytic domain"/>
    <property type="match status" value="1"/>
</dbReference>
<dbReference type="InterPro" id="IPR035976">
    <property type="entry name" value="Sushi/SCR/CCP_sf"/>
</dbReference>
<reference evidence="8 9" key="1">
    <citation type="journal article" date="2018" name="Gigascience">
        <title>Genomes of trombidid mites reveal novel predicted allergens and laterally-transferred genes associated with secondary metabolism.</title>
        <authorList>
            <person name="Dong X."/>
            <person name="Chaisiri K."/>
            <person name="Xia D."/>
            <person name="Armstrong S.D."/>
            <person name="Fang Y."/>
            <person name="Donnelly M.J."/>
            <person name="Kadowaki T."/>
            <person name="McGarry J.W."/>
            <person name="Darby A.C."/>
            <person name="Makepeace B.L."/>
        </authorList>
    </citation>
    <scope>NUCLEOTIDE SEQUENCE [LARGE SCALE GENOMIC DNA]</scope>
    <source>
        <strain evidence="8">UoL-WK</strain>
    </source>
</reference>
<proteinExistence type="predicted"/>
<dbReference type="CDD" id="cd00033">
    <property type="entry name" value="CCP"/>
    <property type="match status" value="1"/>
</dbReference>
<dbReference type="Gene3D" id="2.10.70.10">
    <property type="entry name" value="Complement Module, domain 1"/>
    <property type="match status" value="1"/>
</dbReference>
<dbReference type="Pfam" id="PF00084">
    <property type="entry name" value="Sushi"/>
    <property type="match status" value="1"/>
</dbReference>
<dbReference type="GO" id="GO:0006508">
    <property type="term" value="P:proteolysis"/>
    <property type="evidence" value="ECO:0007669"/>
    <property type="project" value="InterPro"/>
</dbReference>
<dbReference type="InterPro" id="IPR050350">
    <property type="entry name" value="Compl-Cell_Adhes-Reg"/>
</dbReference>
<dbReference type="OrthoDB" id="6535454at2759"/>
<dbReference type="Proteomes" id="UP000285301">
    <property type="component" value="Unassembled WGS sequence"/>
</dbReference>
<evidence type="ECO:0000313" key="9">
    <source>
        <dbReference type="Proteomes" id="UP000285301"/>
    </source>
</evidence>
<dbReference type="EMBL" id="NCKU01003514">
    <property type="protein sequence ID" value="RWS07377.1"/>
    <property type="molecule type" value="Genomic_DNA"/>
</dbReference>
<evidence type="ECO:0000256" key="3">
    <source>
        <dbReference type="ARBA" id="ARBA00022737"/>
    </source>
</evidence>
<feature type="domain" description="Sushi" evidence="7">
    <location>
        <begin position="381"/>
        <end position="439"/>
    </location>
</feature>
<keyword evidence="9" id="KW-1185">Reference proteome</keyword>
<evidence type="ECO:0000256" key="1">
    <source>
        <dbReference type="ARBA" id="ARBA00001947"/>
    </source>
</evidence>